<sequence length="128" mass="13403">MSDTKKFPAIGLLVVFGVGSVAAAVSLAGFGWLMVKQGLTQESAAPLATAAVCLGSFLSGLLMAILQKGKGLVWGAAEGVLFAGLLFILGTLYQSEWETMQFVRAGLVLLMGVLGGVLGMLRTERKRR</sequence>
<dbReference type="EMBL" id="PRLB01000003">
    <property type="protein sequence ID" value="RAW54719.1"/>
    <property type="molecule type" value="Genomic_DNA"/>
</dbReference>
<evidence type="ECO:0000313" key="2">
    <source>
        <dbReference type="EMBL" id="RAW54719.1"/>
    </source>
</evidence>
<accession>A0A329U028</accession>
<feature type="transmembrane region" description="Helical" evidence="1">
    <location>
        <begin position="12"/>
        <end position="35"/>
    </location>
</feature>
<keyword evidence="1" id="KW-1133">Transmembrane helix</keyword>
<keyword evidence="1" id="KW-0812">Transmembrane</keyword>
<protein>
    <submittedName>
        <fullName evidence="2">TIGR04086 family membrane protein</fullName>
    </submittedName>
</protein>
<organism evidence="2 3">
    <name type="scientific">Faecalibacterium prausnitzii</name>
    <dbReference type="NCBI Taxonomy" id="853"/>
    <lineage>
        <taxon>Bacteria</taxon>
        <taxon>Bacillati</taxon>
        <taxon>Bacillota</taxon>
        <taxon>Clostridia</taxon>
        <taxon>Eubacteriales</taxon>
        <taxon>Oscillospiraceae</taxon>
        <taxon>Faecalibacterium</taxon>
    </lineage>
</organism>
<comment type="caution">
    <text evidence="2">The sequence shown here is derived from an EMBL/GenBank/DDBJ whole genome shotgun (WGS) entry which is preliminary data.</text>
</comment>
<dbReference type="Proteomes" id="UP000251144">
    <property type="component" value="Unassembled WGS sequence"/>
</dbReference>
<feature type="transmembrane region" description="Helical" evidence="1">
    <location>
        <begin position="47"/>
        <end position="65"/>
    </location>
</feature>
<evidence type="ECO:0000256" key="1">
    <source>
        <dbReference type="SAM" id="Phobius"/>
    </source>
</evidence>
<keyword evidence="1" id="KW-0472">Membrane</keyword>
<feature type="transmembrane region" description="Helical" evidence="1">
    <location>
        <begin position="102"/>
        <end position="121"/>
    </location>
</feature>
<evidence type="ECO:0000313" key="3">
    <source>
        <dbReference type="Proteomes" id="UP000251144"/>
    </source>
</evidence>
<dbReference type="OrthoDB" id="10010849at2"/>
<dbReference type="RefSeq" id="WP_158400628.1">
    <property type="nucleotide sequence ID" value="NZ_PRLB01000003.1"/>
</dbReference>
<reference evidence="2 3" key="1">
    <citation type="submission" date="2018-02" db="EMBL/GenBank/DDBJ databases">
        <title>Complete genome sequencing of Faecalibacterium prausnitzii strains isolated from the human gut.</title>
        <authorList>
            <person name="Fitzgerald B.C."/>
            <person name="Shkoporov A.N."/>
            <person name="Ross P.R."/>
            <person name="Hill C."/>
        </authorList>
    </citation>
    <scope>NUCLEOTIDE SEQUENCE [LARGE SCALE GENOMIC DNA]</scope>
    <source>
        <strain evidence="2 3">APC942/32-1</strain>
    </source>
</reference>
<dbReference type="NCBIfam" id="TIGR04086">
    <property type="entry name" value="TIGR04086_membr"/>
    <property type="match status" value="1"/>
</dbReference>
<gene>
    <name evidence="2" type="ORF">C4N26_04870</name>
</gene>
<name>A0A329U028_9FIRM</name>
<dbReference type="Pfam" id="PF12670">
    <property type="entry name" value="DUF3792"/>
    <property type="match status" value="1"/>
</dbReference>
<dbReference type="AlphaFoldDB" id="A0A329U028"/>
<feature type="transmembrane region" description="Helical" evidence="1">
    <location>
        <begin position="72"/>
        <end position="90"/>
    </location>
</feature>
<dbReference type="InterPro" id="IPR023804">
    <property type="entry name" value="DUF3792_TM"/>
</dbReference>
<proteinExistence type="predicted"/>